<dbReference type="PROSITE" id="PS51257">
    <property type="entry name" value="PROKAR_LIPOPROTEIN"/>
    <property type="match status" value="1"/>
</dbReference>
<protein>
    <submittedName>
        <fullName evidence="9">Sugar ABC transporter substrate-binding lipoprotein</fullName>
    </submittedName>
</protein>
<evidence type="ECO:0000313" key="9">
    <source>
        <dbReference type="EMBL" id="AJC50070.1"/>
    </source>
</evidence>
<evidence type="ECO:0000256" key="2">
    <source>
        <dbReference type="ARBA" id="ARBA00022475"/>
    </source>
</evidence>
<keyword evidence="5 9" id="KW-0449">Lipoprotein</keyword>
<dbReference type="STRING" id="743971.MYF_02905"/>
<proteinExistence type="predicted"/>
<keyword evidence="2" id="KW-1003">Cell membrane</keyword>
<dbReference type="PANTHER" id="PTHR34296:SF2">
    <property type="entry name" value="ABC TRANSPORTER GUANOSINE-BINDING PROTEIN NUPN"/>
    <property type="match status" value="1"/>
</dbReference>
<feature type="compositionally biased region" description="Polar residues" evidence="6">
    <location>
        <begin position="39"/>
        <end position="50"/>
    </location>
</feature>
<dbReference type="RefSeq" id="WP_039387695.1">
    <property type="nucleotide sequence ID" value="NZ_CP007585.1"/>
</dbReference>
<dbReference type="InterPro" id="IPR003760">
    <property type="entry name" value="PnrA-like"/>
</dbReference>
<feature type="domain" description="ABC transporter substrate-binding protein PnrA-like" evidence="8">
    <location>
        <begin position="97"/>
        <end position="404"/>
    </location>
</feature>
<dbReference type="PRINTS" id="PR01733">
    <property type="entry name" value="LIPPROTEIN48"/>
</dbReference>
<dbReference type="KEGG" id="mfq:MYF_02905"/>
<dbReference type="InterPro" id="IPR050957">
    <property type="entry name" value="BMP_lipoprotein"/>
</dbReference>
<dbReference type="OrthoDB" id="9769871at2"/>
<keyword evidence="4" id="KW-0472">Membrane</keyword>
<dbReference type="InterPro" id="IPR008107">
    <property type="entry name" value="Mycoplasma_p48"/>
</dbReference>
<evidence type="ECO:0000256" key="5">
    <source>
        <dbReference type="ARBA" id="ARBA00023288"/>
    </source>
</evidence>
<evidence type="ECO:0000256" key="4">
    <source>
        <dbReference type="ARBA" id="ARBA00023136"/>
    </source>
</evidence>
<feature type="region of interest" description="Disordered" evidence="6">
    <location>
        <begin position="34"/>
        <end position="60"/>
    </location>
</feature>
<evidence type="ECO:0000256" key="6">
    <source>
        <dbReference type="SAM" id="MobiDB-lite"/>
    </source>
</evidence>
<dbReference type="Pfam" id="PF02608">
    <property type="entry name" value="Bmp"/>
    <property type="match status" value="1"/>
</dbReference>
<evidence type="ECO:0000256" key="7">
    <source>
        <dbReference type="SAM" id="SignalP"/>
    </source>
</evidence>
<dbReference type="Gene3D" id="3.40.50.2300">
    <property type="match status" value="2"/>
</dbReference>
<feature type="signal peptide" evidence="7">
    <location>
        <begin position="1"/>
        <end position="27"/>
    </location>
</feature>
<evidence type="ECO:0000259" key="8">
    <source>
        <dbReference type="Pfam" id="PF02608"/>
    </source>
</evidence>
<dbReference type="AlphaFoldDB" id="A0A0A8E7A5"/>
<sequence length="462" mass="50785">MKKKIKLNKFLSLGLIFPVPIIGIAAACGESNDTKTETQNETQGKNSEGSDTQKTTTDTQTKTITDVSKISGLVTSRKSEITAAKSDENKHFPMNMAVVTADGTVNDNSFNQSSWEAVQQLAALTGGEITPVDSSTSELEGQYSSLVNTNKNIWVLSGFQHGDELTKWLQIPENKQSFIDKKIIVIGIDWNDNKKVIPEGHYINLTYKTEEAGWLAGYANASFLAKKFPNDANKRSAITIGGGVFASVTDFIAGYLTGIKAWNEKNADKKTKITDDKVALDLGFNAQETTTKERLEQIATKNNPTTLLAVAGPLTEIFSDVVANKENRYLIGVDTDQSLVYTKSKNKFFTSILKNLGYSVFSVLSDLYTKKSDSKNLAGFEFNKKSATVYLGFKDNFVDIAETSLEGEDKDLATQAISEAKKEFTEKTQSASNDQIRTTLSIPTMDNDQQNKLNKLVSEINK</sequence>
<evidence type="ECO:0000256" key="1">
    <source>
        <dbReference type="ARBA" id="ARBA00004236"/>
    </source>
</evidence>
<comment type="subcellular location">
    <subcellularLocation>
        <location evidence="1">Cell membrane</location>
    </subcellularLocation>
</comment>
<evidence type="ECO:0000256" key="3">
    <source>
        <dbReference type="ARBA" id="ARBA00022729"/>
    </source>
</evidence>
<organism evidence="9 10">
    <name type="scientific">Mesomycoplasma flocculare ATCC 27399</name>
    <dbReference type="NCBI Taxonomy" id="743971"/>
    <lineage>
        <taxon>Bacteria</taxon>
        <taxon>Bacillati</taxon>
        <taxon>Mycoplasmatota</taxon>
        <taxon>Mycoplasmoidales</taxon>
        <taxon>Metamycoplasmataceae</taxon>
        <taxon>Mesomycoplasma</taxon>
    </lineage>
</organism>
<keyword evidence="3 7" id="KW-0732">Signal</keyword>
<reference evidence="9 10" key="1">
    <citation type="journal article" date="2015" name="Genome Announc.">
        <title>Complete Genome Sequence of Mycoplasma flocculare Strain Ms42T (ATCC 27399T).</title>
        <authorList>
            <person name="Calcutt M.J."/>
            <person name="Foecking M.F."/>
            <person name="Heidari M.B."/>
            <person name="McIntosh M.A."/>
        </authorList>
    </citation>
    <scope>NUCLEOTIDE SEQUENCE [LARGE SCALE GENOMIC DNA]</scope>
    <source>
        <strain evidence="10">ATCC 27399</strain>
    </source>
</reference>
<name>A0A0A8E7A5_MESFC</name>
<gene>
    <name evidence="9" type="ORF">MYF_02905</name>
</gene>
<keyword evidence="10" id="KW-1185">Reference proteome</keyword>
<dbReference type="EMBL" id="CP007585">
    <property type="protein sequence ID" value="AJC50070.1"/>
    <property type="molecule type" value="Genomic_DNA"/>
</dbReference>
<dbReference type="GO" id="GO:0005886">
    <property type="term" value="C:plasma membrane"/>
    <property type="evidence" value="ECO:0007669"/>
    <property type="project" value="UniProtKB-SubCell"/>
</dbReference>
<dbReference type="PIRSF" id="PIRSF032900">
    <property type="entry name" value="Mycoplasma_p48"/>
    <property type="match status" value="1"/>
</dbReference>
<dbReference type="HOGENOM" id="CLU_027135_0_0_14"/>
<feature type="chain" id="PRO_5002035671" evidence="7">
    <location>
        <begin position="28"/>
        <end position="462"/>
    </location>
</feature>
<accession>A0A0A8E7A5</accession>
<dbReference type="PANTHER" id="PTHR34296">
    <property type="entry name" value="TRANSCRIPTIONAL ACTIVATOR PROTEIN MED"/>
    <property type="match status" value="1"/>
</dbReference>
<dbReference type="Proteomes" id="UP000031129">
    <property type="component" value="Chromosome"/>
</dbReference>
<evidence type="ECO:0000313" key="10">
    <source>
        <dbReference type="Proteomes" id="UP000031129"/>
    </source>
</evidence>